<comment type="caution">
    <text evidence="1">The sequence shown here is derived from an EMBL/GenBank/DDBJ whole genome shotgun (WGS) entry which is preliminary data.</text>
</comment>
<sequence length="110" mass="12573">MSVDWLTRMDCLSGEDLPFHTPFQLSFEGWFDVVGIENVPVEANCHSQLLLLREDHLCLAASTHYENGYASAIFQLDFVNGTMTWSHLWSYGGLGDPYRTFVIIDEELIQ</sequence>
<dbReference type="Proteomes" id="UP001341840">
    <property type="component" value="Unassembled WGS sequence"/>
</dbReference>
<keyword evidence="2" id="KW-1185">Reference proteome</keyword>
<proteinExistence type="predicted"/>
<evidence type="ECO:0000313" key="2">
    <source>
        <dbReference type="Proteomes" id="UP001341840"/>
    </source>
</evidence>
<feature type="non-terminal residue" evidence="1">
    <location>
        <position position="110"/>
    </location>
</feature>
<evidence type="ECO:0008006" key="3">
    <source>
        <dbReference type="Google" id="ProtNLM"/>
    </source>
</evidence>
<evidence type="ECO:0000313" key="1">
    <source>
        <dbReference type="EMBL" id="MED6199718.1"/>
    </source>
</evidence>
<reference evidence="1 2" key="1">
    <citation type="journal article" date="2023" name="Plants (Basel)">
        <title>Bridging the Gap: Combining Genomics and Transcriptomics Approaches to Understand Stylosanthes scabra, an Orphan Legume from the Brazilian Caatinga.</title>
        <authorList>
            <person name="Ferreira-Neto J.R.C."/>
            <person name="da Silva M.D."/>
            <person name="Binneck E."/>
            <person name="de Melo N.F."/>
            <person name="da Silva R.H."/>
            <person name="de Melo A.L.T.M."/>
            <person name="Pandolfi V."/>
            <person name="Bustamante F.O."/>
            <person name="Brasileiro-Vidal A.C."/>
            <person name="Benko-Iseppon A.M."/>
        </authorList>
    </citation>
    <scope>NUCLEOTIDE SEQUENCE [LARGE SCALE GENOMIC DNA]</scope>
    <source>
        <tissue evidence="1">Leaves</tissue>
    </source>
</reference>
<dbReference type="EMBL" id="JASCZI010212537">
    <property type="protein sequence ID" value="MED6199718.1"/>
    <property type="molecule type" value="Genomic_DNA"/>
</dbReference>
<accession>A0ABU6XTE3</accession>
<name>A0ABU6XTE3_9FABA</name>
<protein>
    <recommendedName>
        <fullName evidence="3">F-box associated domain-containing protein</fullName>
    </recommendedName>
</protein>
<gene>
    <name evidence="1" type="ORF">PIB30_078559</name>
</gene>
<organism evidence="1 2">
    <name type="scientific">Stylosanthes scabra</name>
    <dbReference type="NCBI Taxonomy" id="79078"/>
    <lineage>
        <taxon>Eukaryota</taxon>
        <taxon>Viridiplantae</taxon>
        <taxon>Streptophyta</taxon>
        <taxon>Embryophyta</taxon>
        <taxon>Tracheophyta</taxon>
        <taxon>Spermatophyta</taxon>
        <taxon>Magnoliopsida</taxon>
        <taxon>eudicotyledons</taxon>
        <taxon>Gunneridae</taxon>
        <taxon>Pentapetalae</taxon>
        <taxon>rosids</taxon>
        <taxon>fabids</taxon>
        <taxon>Fabales</taxon>
        <taxon>Fabaceae</taxon>
        <taxon>Papilionoideae</taxon>
        <taxon>50 kb inversion clade</taxon>
        <taxon>dalbergioids sensu lato</taxon>
        <taxon>Dalbergieae</taxon>
        <taxon>Pterocarpus clade</taxon>
        <taxon>Stylosanthes</taxon>
    </lineage>
</organism>